<comment type="caution">
    <text evidence="2">The sequence shown here is derived from an EMBL/GenBank/DDBJ whole genome shotgun (WGS) entry which is preliminary data.</text>
</comment>
<dbReference type="PANTHER" id="PTHR36234">
    <property type="entry name" value="LYSYL ENDOPEPTIDASE"/>
    <property type="match status" value="1"/>
</dbReference>
<feature type="compositionally biased region" description="Basic and acidic residues" evidence="1">
    <location>
        <begin position="946"/>
        <end position="957"/>
    </location>
</feature>
<accession>A0ABV4WYM2</accession>
<organism evidence="2 3">
    <name type="scientific">Floridaenema evergladense BLCC-F167</name>
    <dbReference type="NCBI Taxonomy" id="3153639"/>
    <lineage>
        <taxon>Bacteria</taxon>
        <taxon>Bacillati</taxon>
        <taxon>Cyanobacteriota</taxon>
        <taxon>Cyanophyceae</taxon>
        <taxon>Oscillatoriophycideae</taxon>
        <taxon>Aerosakkonematales</taxon>
        <taxon>Aerosakkonemataceae</taxon>
        <taxon>Floridanema</taxon>
        <taxon>Floridanema evergladense</taxon>
    </lineage>
</organism>
<dbReference type="PANTHER" id="PTHR36234:SF5">
    <property type="entry name" value="LYSYL ENDOPEPTIDASE"/>
    <property type="match status" value="1"/>
</dbReference>
<dbReference type="InterPro" id="IPR013320">
    <property type="entry name" value="ConA-like_dom_sf"/>
</dbReference>
<gene>
    <name evidence="2" type="ORF">ACE1CA_35170</name>
</gene>
<dbReference type="SUPFAM" id="SSF49899">
    <property type="entry name" value="Concanavalin A-like lectins/glucanases"/>
    <property type="match status" value="2"/>
</dbReference>
<protein>
    <submittedName>
        <fullName evidence="2">LamG-like jellyroll fold domain-containing protein</fullName>
    </submittedName>
</protein>
<reference evidence="2 3" key="1">
    <citation type="submission" date="2024-09" db="EMBL/GenBank/DDBJ databases">
        <title>Floridaenema gen nov. (Aerosakkonemataceae, Aerosakkonematales ord. nov., Cyanobacteria) from benthic tropical and subtropical fresh waters, with the description of four new species.</title>
        <authorList>
            <person name="Moretto J.A."/>
            <person name="Berthold D.E."/>
            <person name="Lefler F.W."/>
            <person name="Huang I.-S."/>
            <person name="Laughinghouse H. IV."/>
        </authorList>
    </citation>
    <scope>NUCLEOTIDE SEQUENCE [LARGE SCALE GENOMIC DNA]</scope>
    <source>
        <strain evidence="2 3">BLCC-F167</strain>
    </source>
</reference>
<dbReference type="InterPro" id="IPR043504">
    <property type="entry name" value="Peptidase_S1_PA_chymotrypsin"/>
</dbReference>
<evidence type="ECO:0000313" key="3">
    <source>
        <dbReference type="Proteomes" id="UP001576780"/>
    </source>
</evidence>
<dbReference type="SUPFAM" id="SSF50494">
    <property type="entry name" value="Trypsin-like serine proteases"/>
    <property type="match status" value="2"/>
</dbReference>
<dbReference type="Gene3D" id="2.40.10.10">
    <property type="entry name" value="Trypsin-like serine proteases"/>
    <property type="match status" value="1"/>
</dbReference>
<dbReference type="Pfam" id="PF13385">
    <property type="entry name" value="Laminin_G_3"/>
    <property type="match status" value="2"/>
</dbReference>
<dbReference type="InterPro" id="IPR009003">
    <property type="entry name" value="Peptidase_S1_PA"/>
</dbReference>
<evidence type="ECO:0000313" key="2">
    <source>
        <dbReference type="EMBL" id="MFB2839761.1"/>
    </source>
</evidence>
<evidence type="ECO:0000256" key="1">
    <source>
        <dbReference type="SAM" id="MobiDB-lite"/>
    </source>
</evidence>
<dbReference type="Gene3D" id="2.60.120.200">
    <property type="match status" value="2"/>
</dbReference>
<keyword evidence="3" id="KW-1185">Reference proteome</keyword>
<name>A0ABV4WYM2_9CYAN</name>
<dbReference type="Pfam" id="PF13365">
    <property type="entry name" value="Trypsin_2"/>
    <property type="match status" value="1"/>
</dbReference>
<proteinExistence type="predicted"/>
<feature type="region of interest" description="Disordered" evidence="1">
    <location>
        <begin position="946"/>
        <end position="970"/>
    </location>
</feature>
<dbReference type="EMBL" id="JBHFNT010000320">
    <property type="protein sequence ID" value="MFB2839761.1"/>
    <property type="molecule type" value="Genomic_DNA"/>
</dbReference>
<feature type="compositionally biased region" description="Polar residues" evidence="1">
    <location>
        <begin position="959"/>
        <end position="968"/>
    </location>
</feature>
<dbReference type="Proteomes" id="UP001576780">
    <property type="component" value="Unassembled WGS sequence"/>
</dbReference>
<dbReference type="RefSeq" id="WP_413282025.1">
    <property type="nucleotide sequence ID" value="NZ_JBHFNT010000320.1"/>
</dbReference>
<sequence length="996" mass="113721">MVFNYVNPWLLYWLATNSIGGTVSGEVGRTTTSPLGSGDFADLIELEELKKTLRIIEYRERLNSLEQANFSVATGRFFLPSTTLQIGAKKSLAVCRISRYFSLKDFQGIIRWIQGLREEYRQKYQSKDVLKEIFSISDELANQIFKTTTNEFLNDLIKISDEPLSKLNPIPWGTGFLVGGTQLLTNYHIIPTEEIAEQCIAEFNYVEDIWGNTNNSVFYEFEPKALFACNPKLDYTLVQLRTSLSKNPAGYNFGWIPLIEKEDNIAPGITYTFDEKIPKSKIEETIQNLKKDDKITIFKNEETQKNDIELYSVKELIETFSGKKICCIYPKYDNFEEVSKIYTNQWEKLCQKIENDVKKIIDNILPKPKDPNNYKYQTGEPVIVIQHPKGRKKEIILFSNKVIDNGLLKNYLRYSADTDYGSSGSPVFNAQWELVALHHAAIPNLDSEVTESDPNNKTIANQGVRICRIIEDLKKQSTTNYQLKSFIEDYVITLEQISYPPLPSGLEFNGLDSYVKLESSFPNQQNESQSFTVEAWVKPDIEGGPVASLLLTSSSGEICQFRLRITSTSNDSGSLKYNFSGLRSGDGEIDGVEIGKFNHLAATINFEENSTEIQLYVNGKNKHNQPYIHNVSNKTPISFTPQIKLIGAFEDINNIDRANIPSVNDFFKGAITEIRLWTLARKKSEIQQTMFHRLNTKNPDWKKENLVGYWRFEEELGEKIYNSNSLIGDGLNYGAKQIRASQYPAVSLSFGLVFNGENELVFDQKNTNENEIKKITVEGWVRHKFGNCLIVSGGSKKDDRISLDWSLSWDDGKIYVTLGSKTKICTQNNAPTDEVWHHLAFTWDMSQDQNQSSFGEVSIYIDGQLQGIVIVSSSSEKLTWKKNSDVRIGKRKESVDDRDREIAIGEVRIWNKVRTQIEIRENRYRRLYNSDEENLVGYWRLDDDTRGGEQKENKEIEVSDSSSKQNNGRILGKGNLGSTIEFYNKARFGDAYTNSL</sequence>